<evidence type="ECO:0000313" key="2">
    <source>
        <dbReference type="EMBL" id="KAK1686298.1"/>
    </source>
</evidence>
<comment type="caution">
    <text evidence="2">The sequence shown here is derived from an EMBL/GenBank/DDBJ whole genome shotgun (WGS) entry which is preliminary data.</text>
</comment>
<sequence length="487" mass="55633">MKRKSKNRHTDRLSDLPDEMLQHILSHLPSDEAVRSSVLSRRWRDVHEAVPVVDLVDHKKGRRAYYSSMDDVKVCFDQQVTGAILSKPPGTPIRTLRLQAFYRPQELLDQWISSAMSSGAEEIDVNLRYWHVSRKSICPFASSPGDFDKYYKDAYVKTQHQLFRCPTLRRLRLTNWKLDLPLRKVISSLETLCLARIMDPNGVLQQLIFSCPRLADLTLQECPSLTEITVTSAHLRSFAIICCHQAQRVQLDSHCLKSLHYKGGIPQNSIFKLANYTGVVALTIEICEDLSGKEQKEVAPVTTLISQCTDLTYLHLSLRPSMAFNSLFRGAVRRLSRLTQLGLQGCLRNEDDVRSVAVFLCDTQNLEVLSLFPLGPQVPKKTQYLSDSESDDELIQDDGIDYSSRVTRSFWPMHIRCLDDKLRRINIGKYRGLQLQKILARFLLSRTASLEEFSVALTAGCSRREHARELRSWKSNCHTRVAVTICQ</sequence>
<dbReference type="InterPro" id="IPR053781">
    <property type="entry name" value="F-box_AtFBL13-like"/>
</dbReference>
<dbReference type="PROSITE" id="PS50181">
    <property type="entry name" value="FBOX"/>
    <property type="match status" value="1"/>
</dbReference>
<dbReference type="SUPFAM" id="SSF81383">
    <property type="entry name" value="F-box domain"/>
    <property type="match status" value="1"/>
</dbReference>
<accession>A0AAD8X1P0</accession>
<dbReference type="InterPro" id="IPR050232">
    <property type="entry name" value="FBL13/AtMIF1-like"/>
</dbReference>
<dbReference type="EMBL" id="JAUUTY010000002">
    <property type="protein sequence ID" value="KAK1686298.1"/>
    <property type="molecule type" value="Genomic_DNA"/>
</dbReference>
<dbReference type="SUPFAM" id="SSF52047">
    <property type="entry name" value="RNI-like"/>
    <property type="match status" value="1"/>
</dbReference>
<dbReference type="PANTHER" id="PTHR31900:SF30">
    <property type="entry name" value="SUPERFAMILY PROTEIN, PUTATIVE-RELATED"/>
    <property type="match status" value="1"/>
</dbReference>
<evidence type="ECO:0000259" key="1">
    <source>
        <dbReference type="PROSITE" id="PS50181"/>
    </source>
</evidence>
<reference evidence="2" key="1">
    <citation type="submission" date="2023-07" db="EMBL/GenBank/DDBJ databases">
        <title>A chromosome-level genome assembly of Lolium multiflorum.</title>
        <authorList>
            <person name="Chen Y."/>
            <person name="Copetti D."/>
            <person name="Kolliker R."/>
            <person name="Studer B."/>
        </authorList>
    </citation>
    <scope>NUCLEOTIDE SEQUENCE</scope>
    <source>
        <strain evidence="2">02402/16</strain>
        <tissue evidence="2">Leaf</tissue>
    </source>
</reference>
<dbReference type="AlphaFoldDB" id="A0AAD8X1P0"/>
<dbReference type="InterPro" id="IPR032675">
    <property type="entry name" value="LRR_dom_sf"/>
</dbReference>
<evidence type="ECO:0000313" key="3">
    <source>
        <dbReference type="Proteomes" id="UP001231189"/>
    </source>
</evidence>
<dbReference type="CDD" id="cd22160">
    <property type="entry name" value="F-box_AtFBL13-like"/>
    <property type="match status" value="1"/>
</dbReference>
<gene>
    <name evidence="2" type="ORF">QYE76_047146</name>
</gene>
<dbReference type="InterPro" id="IPR055411">
    <property type="entry name" value="LRR_FXL15/At3g58940/PEG3-like"/>
</dbReference>
<name>A0AAD8X1P0_LOLMU</name>
<dbReference type="Gene3D" id="3.80.10.10">
    <property type="entry name" value="Ribonuclease Inhibitor"/>
    <property type="match status" value="1"/>
</dbReference>
<dbReference type="PANTHER" id="PTHR31900">
    <property type="entry name" value="F-BOX/RNI SUPERFAMILY PROTEIN-RELATED"/>
    <property type="match status" value="1"/>
</dbReference>
<dbReference type="SMART" id="SM00256">
    <property type="entry name" value="FBOX"/>
    <property type="match status" value="1"/>
</dbReference>
<dbReference type="Pfam" id="PF24758">
    <property type="entry name" value="LRR_At5g56370"/>
    <property type="match status" value="1"/>
</dbReference>
<dbReference type="Gene3D" id="1.20.1280.50">
    <property type="match status" value="1"/>
</dbReference>
<dbReference type="InterPro" id="IPR036047">
    <property type="entry name" value="F-box-like_dom_sf"/>
</dbReference>
<dbReference type="InterPro" id="IPR001810">
    <property type="entry name" value="F-box_dom"/>
</dbReference>
<proteinExistence type="predicted"/>
<dbReference type="Pfam" id="PF00646">
    <property type="entry name" value="F-box"/>
    <property type="match status" value="1"/>
</dbReference>
<keyword evidence="3" id="KW-1185">Reference proteome</keyword>
<feature type="domain" description="F-box" evidence="1">
    <location>
        <begin position="10"/>
        <end position="46"/>
    </location>
</feature>
<dbReference type="Proteomes" id="UP001231189">
    <property type="component" value="Unassembled WGS sequence"/>
</dbReference>
<protein>
    <recommendedName>
        <fullName evidence="1">F-box domain-containing protein</fullName>
    </recommendedName>
</protein>
<organism evidence="2 3">
    <name type="scientific">Lolium multiflorum</name>
    <name type="common">Italian ryegrass</name>
    <name type="synonym">Lolium perenne subsp. multiflorum</name>
    <dbReference type="NCBI Taxonomy" id="4521"/>
    <lineage>
        <taxon>Eukaryota</taxon>
        <taxon>Viridiplantae</taxon>
        <taxon>Streptophyta</taxon>
        <taxon>Embryophyta</taxon>
        <taxon>Tracheophyta</taxon>
        <taxon>Spermatophyta</taxon>
        <taxon>Magnoliopsida</taxon>
        <taxon>Liliopsida</taxon>
        <taxon>Poales</taxon>
        <taxon>Poaceae</taxon>
        <taxon>BOP clade</taxon>
        <taxon>Pooideae</taxon>
        <taxon>Poodae</taxon>
        <taxon>Poeae</taxon>
        <taxon>Poeae Chloroplast Group 2 (Poeae type)</taxon>
        <taxon>Loliodinae</taxon>
        <taxon>Loliinae</taxon>
        <taxon>Lolium</taxon>
    </lineage>
</organism>